<dbReference type="Gene3D" id="1.10.10.10">
    <property type="entry name" value="Winged helix-like DNA-binding domain superfamily/Winged helix DNA-binding domain"/>
    <property type="match status" value="1"/>
</dbReference>
<dbReference type="GO" id="GO:0006511">
    <property type="term" value="P:ubiquitin-dependent protein catabolic process"/>
    <property type="evidence" value="ECO:0007669"/>
    <property type="project" value="InterPro"/>
</dbReference>
<name>A0A9P6C013_9AGAR</name>
<feature type="compositionally biased region" description="Low complexity" evidence="6">
    <location>
        <begin position="48"/>
        <end position="58"/>
    </location>
</feature>
<dbReference type="InterPro" id="IPR016158">
    <property type="entry name" value="Cullin_homology"/>
</dbReference>
<dbReference type="InterPro" id="IPR019559">
    <property type="entry name" value="Cullin_neddylation_domain"/>
</dbReference>
<organism evidence="8 9">
    <name type="scientific">Macrolepiota fuliginosa MF-IS2</name>
    <dbReference type="NCBI Taxonomy" id="1400762"/>
    <lineage>
        <taxon>Eukaryota</taxon>
        <taxon>Fungi</taxon>
        <taxon>Dikarya</taxon>
        <taxon>Basidiomycota</taxon>
        <taxon>Agaricomycotina</taxon>
        <taxon>Agaricomycetes</taxon>
        <taxon>Agaricomycetidae</taxon>
        <taxon>Agaricales</taxon>
        <taxon>Agaricineae</taxon>
        <taxon>Agaricaceae</taxon>
        <taxon>Macrolepiota</taxon>
    </lineage>
</organism>
<sequence>MASISLLLTFPKTSNGLTELKETVTEGHHDVGSASPRRKVPRLDSDSDSASASRSQASTTLISGAGKAGPLTLHLAGGGNIFNKPVSGDKEFALLHRVVRVTLNPKEDEILPATNHAIYSACRTVVSIAKRGEGLYDTLQMELERCVNLLVGTCTSGHKDKIEWISLFVTTCKWFESRINLLVSLLTYLDQEYIVRTTGLNPIRATAYAIFEESVFANPTIAASIKDGVKEWAESERNTKTPHVHRPQIPLLVNHLVTHGQYSIFEGHYVSITHAYYTAESQRLSKEREKEPQAFFEHVQHRIYEEEERSKAVLPVGSWGLLRETTEQALWNDRLVWLADETIGPYMSARDFQPLGAMYTLFGRINGLKVLCTAFRKHIRTSVEVIVKDTARDEEMVDRLLGLKRLANETITESFSVTPIPTSNTSTSNPRKRPDKEFTYALGDAFTTGFKARRNKPAEMIAKHLDRAMRKGQGGSSDTEFDAMLDDVLGLYRFSEDKDVFRTFYHRSLAKRLLLAKSASDDFEASMLKKLKERYDPEFGMGEDMFKDLALSRESMRDYHSKLDLDNPGRKLSAMVLQRSAWPFSRNDKTVDIPPAMQAELTKFTMFYKNKHSGHALDWDHALGTATLKARFTPGVKELSVSLYQAIVLLLFNESERLMFQDIKEQAGMDDGELRRTLQSLACGKKKVLKKIPPGKDVNDDDAFGFNANFEDPRAKVHINSIQAKVSPEESKRTNEAIEGDRKLYLDAAIVRIMKANKTMMYEKLKNATIDAVKNHFVPQVDVIKQRIDSLVESDYLERDKSERNKFHYVA</sequence>
<evidence type="ECO:0000256" key="1">
    <source>
        <dbReference type="ARBA" id="ARBA00006019"/>
    </source>
</evidence>
<dbReference type="EMBL" id="MU151400">
    <property type="protein sequence ID" value="KAF9444144.1"/>
    <property type="molecule type" value="Genomic_DNA"/>
</dbReference>
<dbReference type="InterPro" id="IPR045093">
    <property type="entry name" value="Cullin"/>
</dbReference>
<comment type="caution">
    <text evidence="8">The sequence shown here is derived from an EMBL/GenBank/DDBJ whole genome shotgun (WGS) entry which is preliminary data.</text>
</comment>
<dbReference type="PROSITE" id="PS50069">
    <property type="entry name" value="CULLIN_2"/>
    <property type="match status" value="1"/>
</dbReference>
<dbReference type="PANTHER" id="PTHR11932">
    <property type="entry name" value="CULLIN"/>
    <property type="match status" value="1"/>
</dbReference>
<dbReference type="InterPro" id="IPR001373">
    <property type="entry name" value="Cullin_N"/>
</dbReference>
<dbReference type="InterPro" id="IPR059120">
    <property type="entry name" value="Cullin-like_AB"/>
</dbReference>
<dbReference type="Pfam" id="PF00888">
    <property type="entry name" value="Cullin"/>
    <property type="match status" value="1"/>
</dbReference>
<comment type="similarity">
    <text evidence="1 4 5">Belongs to the cullin family.</text>
</comment>
<evidence type="ECO:0000256" key="4">
    <source>
        <dbReference type="PROSITE-ProRule" id="PRU00330"/>
    </source>
</evidence>
<dbReference type="SUPFAM" id="SSF46785">
    <property type="entry name" value="Winged helix' DNA-binding domain"/>
    <property type="match status" value="1"/>
</dbReference>
<keyword evidence="2" id="KW-1017">Isopeptide bond</keyword>
<gene>
    <name evidence="8" type="ORF">P691DRAFT_807853</name>
</gene>
<dbReference type="InterPro" id="IPR036390">
    <property type="entry name" value="WH_DNA-bd_sf"/>
</dbReference>
<dbReference type="SUPFAM" id="SSF75632">
    <property type="entry name" value="Cullin homology domain"/>
    <property type="match status" value="1"/>
</dbReference>
<dbReference type="SUPFAM" id="SSF74788">
    <property type="entry name" value="Cullin repeat-like"/>
    <property type="match status" value="1"/>
</dbReference>
<dbReference type="SMART" id="SM00884">
    <property type="entry name" value="Cullin_Nedd8"/>
    <property type="match status" value="1"/>
</dbReference>
<dbReference type="GO" id="GO:0031625">
    <property type="term" value="F:ubiquitin protein ligase binding"/>
    <property type="evidence" value="ECO:0007669"/>
    <property type="project" value="InterPro"/>
</dbReference>
<dbReference type="Gene3D" id="1.20.1310.10">
    <property type="entry name" value="Cullin Repeats"/>
    <property type="match status" value="4"/>
</dbReference>
<feature type="region of interest" description="Disordered" evidence="6">
    <location>
        <begin position="23"/>
        <end position="63"/>
    </location>
</feature>
<dbReference type="Pfam" id="PF26557">
    <property type="entry name" value="Cullin_AB"/>
    <property type="match status" value="1"/>
</dbReference>
<protein>
    <submittedName>
        <fullName evidence="8">Cullin-domain-containing protein</fullName>
    </submittedName>
</protein>
<evidence type="ECO:0000313" key="9">
    <source>
        <dbReference type="Proteomes" id="UP000807342"/>
    </source>
</evidence>
<keyword evidence="9" id="KW-1185">Reference proteome</keyword>
<dbReference type="InterPro" id="IPR016159">
    <property type="entry name" value="Cullin_repeat-like_dom_sf"/>
</dbReference>
<evidence type="ECO:0000256" key="6">
    <source>
        <dbReference type="SAM" id="MobiDB-lite"/>
    </source>
</evidence>
<reference evidence="8" key="1">
    <citation type="submission" date="2020-11" db="EMBL/GenBank/DDBJ databases">
        <authorList>
            <consortium name="DOE Joint Genome Institute"/>
            <person name="Ahrendt S."/>
            <person name="Riley R."/>
            <person name="Andreopoulos W."/>
            <person name="Labutti K."/>
            <person name="Pangilinan J."/>
            <person name="Ruiz-Duenas F.J."/>
            <person name="Barrasa J.M."/>
            <person name="Sanchez-Garcia M."/>
            <person name="Camarero S."/>
            <person name="Miyauchi S."/>
            <person name="Serrano A."/>
            <person name="Linde D."/>
            <person name="Babiker R."/>
            <person name="Drula E."/>
            <person name="Ayuso-Fernandez I."/>
            <person name="Pacheco R."/>
            <person name="Padilla G."/>
            <person name="Ferreira P."/>
            <person name="Barriuso J."/>
            <person name="Kellner H."/>
            <person name="Castanera R."/>
            <person name="Alfaro M."/>
            <person name="Ramirez L."/>
            <person name="Pisabarro A.G."/>
            <person name="Kuo A."/>
            <person name="Tritt A."/>
            <person name="Lipzen A."/>
            <person name="He G."/>
            <person name="Yan M."/>
            <person name="Ng V."/>
            <person name="Cullen D."/>
            <person name="Martin F."/>
            <person name="Rosso M.-N."/>
            <person name="Henrissat B."/>
            <person name="Hibbett D."/>
            <person name="Martinez A.T."/>
            <person name="Grigoriev I.V."/>
        </authorList>
    </citation>
    <scope>NUCLEOTIDE SEQUENCE</scope>
    <source>
        <strain evidence="8">MF-IS2</strain>
    </source>
</reference>
<evidence type="ECO:0000256" key="3">
    <source>
        <dbReference type="ARBA" id="ARBA00022843"/>
    </source>
</evidence>
<evidence type="ECO:0000313" key="8">
    <source>
        <dbReference type="EMBL" id="KAF9444144.1"/>
    </source>
</evidence>
<dbReference type="Gene3D" id="3.30.230.130">
    <property type="entry name" value="Cullin, Chain C, Domain 2"/>
    <property type="match status" value="1"/>
</dbReference>
<dbReference type="InterPro" id="IPR036388">
    <property type="entry name" value="WH-like_DNA-bd_sf"/>
</dbReference>
<feature type="domain" description="Cullin family profile" evidence="7">
    <location>
        <begin position="456"/>
        <end position="682"/>
    </location>
</feature>
<dbReference type="InterPro" id="IPR036317">
    <property type="entry name" value="Cullin_homology_sf"/>
</dbReference>
<dbReference type="Pfam" id="PF10557">
    <property type="entry name" value="Cullin_Nedd8"/>
    <property type="match status" value="1"/>
</dbReference>
<keyword evidence="3" id="KW-0832">Ubl conjugation</keyword>
<accession>A0A9P6C013</accession>
<dbReference type="OrthoDB" id="27073at2759"/>
<dbReference type="FunFam" id="1.10.10.10:FF:000014">
    <property type="entry name" value="Cullin 1"/>
    <property type="match status" value="1"/>
</dbReference>
<dbReference type="Proteomes" id="UP000807342">
    <property type="component" value="Unassembled WGS sequence"/>
</dbReference>
<evidence type="ECO:0000259" key="7">
    <source>
        <dbReference type="PROSITE" id="PS50069"/>
    </source>
</evidence>
<dbReference type="AlphaFoldDB" id="A0A9P6C013"/>
<evidence type="ECO:0000256" key="2">
    <source>
        <dbReference type="ARBA" id="ARBA00022499"/>
    </source>
</evidence>
<proteinExistence type="inferred from homology"/>
<evidence type="ECO:0000256" key="5">
    <source>
        <dbReference type="RuleBase" id="RU003829"/>
    </source>
</evidence>
<dbReference type="SMART" id="SM00182">
    <property type="entry name" value="CULLIN"/>
    <property type="match status" value="1"/>
</dbReference>